<gene>
    <name evidence="1" type="ORF">SAMN05660313_00747</name>
</gene>
<sequence length="66" mass="7866">MIGYWESENIYFSNDELGEKNKIIYIKENGQDSEDSNSEFNWEKSSKMKLKLEWMNNSLTPNPKKN</sequence>
<dbReference type="AlphaFoldDB" id="A0A1K1MNP4"/>
<dbReference type="OrthoDB" id="1410098at2"/>
<name>A0A1K1MNP4_9FLAO</name>
<evidence type="ECO:0000313" key="1">
    <source>
        <dbReference type="EMBL" id="SFW24677.1"/>
    </source>
</evidence>
<evidence type="ECO:0000313" key="2">
    <source>
        <dbReference type="Proteomes" id="UP000183257"/>
    </source>
</evidence>
<proteinExistence type="predicted"/>
<dbReference type="EMBL" id="FPIY01000001">
    <property type="protein sequence ID" value="SFW24677.1"/>
    <property type="molecule type" value="Genomic_DNA"/>
</dbReference>
<keyword evidence="2" id="KW-1185">Reference proteome</keyword>
<accession>A0A1K1MNP4</accession>
<dbReference type="RefSeq" id="WP_072302403.1">
    <property type="nucleotide sequence ID" value="NZ_FPIY01000001.1"/>
</dbReference>
<dbReference type="Proteomes" id="UP000183257">
    <property type="component" value="Unassembled WGS sequence"/>
</dbReference>
<protein>
    <submittedName>
        <fullName evidence="1">Uncharacterized protein</fullName>
    </submittedName>
</protein>
<reference evidence="2" key="1">
    <citation type="submission" date="2016-11" db="EMBL/GenBank/DDBJ databases">
        <authorList>
            <person name="Varghese N."/>
            <person name="Submissions S."/>
        </authorList>
    </citation>
    <scope>NUCLEOTIDE SEQUENCE [LARGE SCALE GENOMIC DNA]</scope>
    <source>
        <strain evidence="2">DSM 24786</strain>
    </source>
</reference>
<organism evidence="1 2">
    <name type="scientific">Cellulophaga fucicola</name>
    <dbReference type="NCBI Taxonomy" id="76595"/>
    <lineage>
        <taxon>Bacteria</taxon>
        <taxon>Pseudomonadati</taxon>
        <taxon>Bacteroidota</taxon>
        <taxon>Flavobacteriia</taxon>
        <taxon>Flavobacteriales</taxon>
        <taxon>Flavobacteriaceae</taxon>
        <taxon>Cellulophaga</taxon>
    </lineage>
</organism>
<dbReference type="STRING" id="76595.SAMN05660313_00747"/>